<evidence type="ECO:0000313" key="2">
    <source>
        <dbReference type="Proteomes" id="UP000694843"/>
    </source>
</evidence>
<feature type="region of interest" description="Disordered" evidence="1">
    <location>
        <begin position="92"/>
        <end position="112"/>
    </location>
</feature>
<dbReference type="KEGG" id="hazt:125178752"/>
<feature type="compositionally biased region" description="Low complexity" evidence="1">
    <location>
        <begin position="553"/>
        <end position="570"/>
    </location>
</feature>
<gene>
    <name evidence="3" type="primary">LOC125178752</name>
</gene>
<keyword evidence="2" id="KW-1185">Reference proteome</keyword>
<name>A0A979FST5_HYAAZ</name>
<protein>
    <submittedName>
        <fullName evidence="3">E3 ubiquitin-protein ligase RBBP6-like</fullName>
    </submittedName>
</protein>
<dbReference type="AlphaFoldDB" id="A0A979FST5"/>
<reference evidence="3" key="1">
    <citation type="submission" date="2025-08" db="UniProtKB">
        <authorList>
            <consortium name="RefSeq"/>
        </authorList>
    </citation>
    <scope>IDENTIFICATION</scope>
    <source>
        <tissue evidence="3">Whole organism</tissue>
    </source>
</reference>
<accession>A0A979FST5</accession>
<dbReference type="GeneID" id="125178752"/>
<evidence type="ECO:0000313" key="3">
    <source>
        <dbReference type="RefSeq" id="XP_047739215.1"/>
    </source>
</evidence>
<dbReference type="Proteomes" id="UP000694843">
    <property type="component" value="Unplaced"/>
</dbReference>
<evidence type="ECO:0000256" key="1">
    <source>
        <dbReference type="SAM" id="MobiDB-lite"/>
    </source>
</evidence>
<feature type="region of interest" description="Disordered" evidence="1">
    <location>
        <begin position="262"/>
        <end position="286"/>
    </location>
</feature>
<feature type="region of interest" description="Disordered" evidence="1">
    <location>
        <begin position="438"/>
        <end position="575"/>
    </location>
</feature>
<feature type="compositionally biased region" description="Polar residues" evidence="1">
    <location>
        <begin position="273"/>
        <end position="285"/>
    </location>
</feature>
<feature type="compositionally biased region" description="Low complexity" evidence="1">
    <location>
        <begin position="475"/>
        <end position="493"/>
    </location>
</feature>
<proteinExistence type="predicted"/>
<sequence>MRALLPQCSTLAPVVPSLYLLGNLKTFNICDLMVTGCDTSIINHTGISVMTSSPDDIAAYLAHLKASTTKKNDGESPDEDAIDRMLRQDANLSDFSSSPSKSPHRNPLKSPQKFKSILGDIRKYEDKYINRSPKKLSRKSSVIFSVPESPDETASGGEAGLQSDDSMMDEVLAKCLQESSLSDDIPPPGTAIPHKESMLKNVLSAESLLSHDPSQPVAQAEPKVSRKNIFLATNKKEVFGGTKGGNELLNYKIPCSFPFESSDLKRQPENDNRTLSTTPDRSSVSLLRKNSKSIFHSSSFHSSSSESEDDLCKRISRKNSYVYKEGFVLMSATSTDDTIQTDSNISDEAERRSSEVVSLQQSDDEGEAPIANATNVSVHSKNRNVVTTVMEDKTVTKPSSSSIAVTKEIKNSQKFKIDNKEKFKIGSLKTNQLITTEQSGNKGYSSSFASTSSGEDLNSNAVGDSGRFDDLMNGSSTRITSSTEISIETSSSSERSDRHRHSRHKHHSRHKRRSHNSAKSSHKNRSRHRHKRSRSEQPSSKSKKKRRRRRRMSSCSDDYSSSSSSESSSCGHRRRRRESCRNCERLLTLLAGGAGPTCPLLPQGHRGLDLLGGGAPCFVGE</sequence>
<feature type="compositionally biased region" description="Basic and acidic residues" evidence="1">
    <location>
        <begin position="262"/>
        <end position="272"/>
    </location>
</feature>
<feature type="compositionally biased region" description="Basic residues" evidence="1">
    <location>
        <begin position="541"/>
        <end position="552"/>
    </location>
</feature>
<feature type="compositionally biased region" description="Basic residues" evidence="1">
    <location>
        <begin position="498"/>
        <end position="533"/>
    </location>
</feature>
<organism evidence="2 3">
    <name type="scientific">Hyalella azteca</name>
    <name type="common">Amphipod</name>
    <dbReference type="NCBI Taxonomy" id="294128"/>
    <lineage>
        <taxon>Eukaryota</taxon>
        <taxon>Metazoa</taxon>
        <taxon>Ecdysozoa</taxon>
        <taxon>Arthropoda</taxon>
        <taxon>Crustacea</taxon>
        <taxon>Multicrustacea</taxon>
        <taxon>Malacostraca</taxon>
        <taxon>Eumalacostraca</taxon>
        <taxon>Peracarida</taxon>
        <taxon>Amphipoda</taxon>
        <taxon>Senticaudata</taxon>
        <taxon>Talitrida</taxon>
        <taxon>Talitroidea</taxon>
        <taxon>Hyalellidae</taxon>
        <taxon>Hyalella</taxon>
    </lineage>
</organism>
<dbReference type="RefSeq" id="XP_047739215.1">
    <property type="nucleotide sequence ID" value="XM_047883259.1"/>
</dbReference>
<dbReference type="OrthoDB" id="10667770at2759"/>